<dbReference type="InterPro" id="IPR052603">
    <property type="entry name" value="EFCB6"/>
</dbReference>
<comment type="caution">
    <text evidence="23">The sequence shown here is derived from an EMBL/GenBank/DDBJ whole genome shotgun (WGS) entry which is preliminary data.</text>
</comment>
<feature type="domain" description="EF-hand" evidence="22">
    <location>
        <begin position="135"/>
        <end position="170"/>
    </location>
</feature>
<evidence type="ECO:0000256" key="15">
    <source>
        <dbReference type="ARBA" id="ARBA00023242"/>
    </source>
</evidence>
<evidence type="ECO:0000256" key="18">
    <source>
        <dbReference type="ARBA" id="ARBA00063636"/>
    </source>
</evidence>
<reference evidence="23 24" key="1">
    <citation type="journal article" date="2020" name="Nature">
        <title>Six reference-quality genomes reveal evolution of bat adaptations.</title>
        <authorList>
            <person name="Jebb D."/>
            <person name="Huang Z."/>
            <person name="Pippel M."/>
            <person name="Hughes G.M."/>
            <person name="Lavrichenko K."/>
            <person name="Devanna P."/>
            <person name="Winkler S."/>
            <person name="Jermiin L.S."/>
            <person name="Skirmuntt E.C."/>
            <person name="Katzourakis A."/>
            <person name="Burkitt-Gray L."/>
            <person name="Ray D.A."/>
            <person name="Sullivan K.A.M."/>
            <person name="Roscito J.G."/>
            <person name="Kirilenko B.M."/>
            <person name="Davalos L.M."/>
            <person name="Corthals A.P."/>
            <person name="Power M.L."/>
            <person name="Jones G."/>
            <person name="Ransome R.D."/>
            <person name="Dechmann D.K.N."/>
            <person name="Locatelli A.G."/>
            <person name="Puechmaille S.J."/>
            <person name="Fedrigo O."/>
            <person name="Jarvis E.D."/>
            <person name="Hiller M."/>
            <person name="Vernes S.C."/>
            <person name="Myers E.W."/>
            <person name="Teeling E.C."/>
        </authorList>
    </citation>
    <scope>NUCLEOTIDE SEQUENCE [LARGE SCALE GENOMIC DNA]</scope>
    <source>
        <strain evidence="23">MRhiFer1</strain>
        <tissue evidence="23">Lung</tissue>
    </source>
</reference>
<keyword evidence="4" id="KW-0963">Cytoplasm</keyword>
<keyword evidence="12" id="KW-0969">Cilium</keyword>
<dbReference type="GO" id="GO:0005509">
    <property type="term" value="F:calcium ion binding"/>
    <property type="evidence" value="ECO:0007669"/>
    <property type="project" value="InterPro"/>
</dbReference>
<dbReference type="GO" id="GO:0005930">
    <property type="term" value="C:axoneme"/>
    <property type="evidence" value="ECO:0007669"/>
    <property type="project" value="UniProtKB-SubCell"/>
</dbReference>
<dbReference type="FunFam" id="1.10.238.10:FF:000285">
    <property type="entry name" value="EF-hand calcium-binding domain-containing protein 6"/>
    <property type="match status" value="1"/>
</dbReference>
<evidence type="ECO:0000256" key="6">
    <source>
        <dbReference type="ARBA" id="ARBA00022553"/>
    </source>
</evidence>
<keyword evidence="15" id="KW-0539">Nucleus</keyword>
<evidence type="ECO:0000256" key="10">
    <source>
        <dbReference type="ARBA" id="ARBA00022846"/>
    </source>
</evidence>
<evidence type="ECO:0000256" key="21">
    <source>
        <dbReference type="SAM" id="MobiDB-lite"/>
    </source>
</evidence>
<dbReference type="FunFam" id="1.10.238.10:FF:000179">
    <property type="entry name" value="EF-hand calcium-binding domain-containing protein 6"/>
    <property type="match status" value="1"/>
</dbReference>
<evidence type="ECO:0000256" key="7">
    <source>
        <dbReference type="ARBA" id="ARBA00022723"/>
    </source>
</evidence>
<dbReference type="PANTHER" id="PTHR20875">
    <property type="entry name" value="EF-HAND CALCIUM-BINDING DOMAIN-CONTAINING PROTEIN 6-RELATED"/>
    <property type="match status" value="1"/>
</dbReference>
<dbReference type="CDD" id="cd00051">
    <property type="entry name" value="EFh"/>
    <property type="match status" value="1"/>
</dbReference>
<dbReference type="Gene3D" id="1.10.238.10">
    <property type="entry name" value="EF-hand"/>
    <property type="match status" value="10"/>
</dbReference>
<evidence type="ECO:0000256" key="4">
    <source>
        <dbReference type="ARBA" id="ARBA00022490"/>
    </source>
</evidence>
<dbReference type="InterPro" id="IPR015070">
    <property type="entry name" value="EF_hand_DJBP"/>
</dbReference>
<evidence type="ECO:0000256" key="1">
    <source>
        <dbReference type="ARBA" id="ARBA00004123"/>
    </source>
</evidence>
<comment type="subunit">
    <text evidence="18">Microtubule inner protein component of sperm flagellar doublet microtubules. Binds PARK7. Part of a ternary complex containing PARK7, EFCAB6/DJBP and AR.</text>
</comment>
<evidence type="ECO:0000256" key="2">
    <source>
        <dbReference type="ARBA" id="ARBA00004230"/>
    </source>
</evidence>
<feature type="compositionally biased region" description="Polar residues" evidence="21">
    <location>
        <begin position="75"/>
        <end position="89"/>
    </location>
</feature>
<dbReference type="GO" id="GO:0005654">
    <property type="term" value="C:nucleoplasm"/>
    <property type="evidence" value="ECO:0007669"/>
    <property type="project" value="TreeGrafter"/>
</dbReference>
<evidence type="ECO:0000256" key="12">
    <source>
        <dbReference type="ARBA" id="ARBA00023069"/>
    </source>
</evidence>
<feature type="domain" description="EF-hand" evidence="22">
    <location>
        <begin position="1502"/>
        <end position="1532"/>
    </location>
</feature>
<protein>
    <recommendedName>
        <fullName evidence="19">EF-hand calcium-binding domain-containing protein 6</fullName>
    </recommendedName>
    <alternativeName>
        <fullName evidence="20">DJ-1-binding protein</fullName>
    </alternativeName>
</protein>
<evidence type="ECO:0000256" key="9">
    <source>
        <dbReference type="ARBA" id="ARBA00022837"/>
    </source>
</evidence>
<evidence type="ECO:0000256" key="5">
    <source>
        <dbReference type="ARBA" id="ARBA00022491"/>
    </source>
</evidence>
<dbReference type="FunFam" id="1.10.238.10:FF:000325">
    <property type="entry name" value="EF-hand calcium binding domain 6"/>
    <property type="match status" value="1"/>
</dbReference>
<dbReference type="FunFam" id="1.10.238.10:FF:000240">
    <property type="entry name" value="EF-hand calcium-binding domain-containing protein 6"/>
    <property type="match status" value="1"/>
</dbReference>
<comment type="subcellular location">
    <subcellularLocation>
        <location evidence="2">Cell projection</location>
        <location evidence="2">Cilium</location>
        <location evidence="2">Flagellum</location>
    </subcellularLocation>
    <subcellularLocation>
        <location evidence="3">Cytoplasm</location>
        <location evidence="3">Cytoskeleton</location>
        <location evidence="3">Cilium axoneme</location>
    </subcellularLocation>
    <subcellularLocation>
        <location evidence="1">Nucleus</location>
    </subcellularLocation>
</comment>
<feature type="region of interest" description="Disordered" evidence="21">
    <location>
        <begin position="1323"/>
        <end position="1361"/>
    </location>
</feature>
<evidence type="ECO:0000256" key="19">
    <source>
        <dbReference type="ARBA" id="ARBA00069150"/>
    </source>
</evidence>
<dbReference type="PANTHER" id="PTHR20875:SF2">
    <property type="entry name" value="EF-HAND CALCIUM-BINDING DOMAIN-CONTAINING PROTEIN 6"/>
    <property type="match status" value="1"/>
</dbReference>
<evidence type="ECO:0000256" key="13">
    <source>
        <dbReference type="ARBA" id="ARBA00023163"/>
    </source>
</evidence>
<dbReference type="SUPFAM" id="SSF47473">
    <property type="entry name" value="EF-hand"/>
    <property type="match status" value="7"/>
</dbReference>
<dbReference type="FunFam" id="1.10.238.10:FF:000121">
    <property type="entry name" value="EF-hand calcium-binding domain-containing protein 6"/>
    <property type="match status" value="1"/>
</dbReference>
<feature type="domain" description="EF-hand" evidence="22">
    <location>
        <begin position="1026"/>
        <end position="1061"/>
    </location>
</feature>
<dbReference type="GO" id="GO:0031514">
    <property type="term" value="C:motile cilium"/>
    <property type="evidence" value="ECO:0007669"/>
    <property type="project" value="UniProtKB-SubCell"/>
</dbReference>
<comment type="function">
    <text evidence="17">Negatively regulates the androgen receptor by recruiting histone deacetylase complex, and protein DJ-1 antagonizes this inhibition by abrogation of this complex. Microtubule inner protein (MIP) part of the dynein-decorated doublet microtubules (DMTs) in cilia axoneme, which is required for motile cilia beating.</text>
</comment>
<dbReference type="PROSITE" id="PS00018">
    <property type="entry name" value="EF_HAND_1"/>
    <property type="match status" value="3"/>
</dbReference>
<keyword evidence="9" id="KW-0106">Calcium</keyword>
<name>A0A7J7WPQ4_RHIFE</name>
<keyword evidence="13" id="KW-0804">Transcription</keyword>
<accession>A0A7J7WPQ4</accession>
<dbReference type="PROSITE" id="PS50222">
    <property type="entry name" value="EF_HAND_2"/>
    <property type="match status" value="6"/>
</dbReference>
<keyword evidence="5" id="KW-0678">Repressor</keyword>
<keyword evidence="8" id="KW-0677">Repeat</keyword>
<keyword evidence="16" id="KW-0966">Cell projection</keyword>
<dbReference type="EMBL" id="JACAGC010000010">
    <property type="protein sequence ID" value="KAF6339248.1"/>
    <property type="molecule type" value="Genomic_DNA"/>
</dbReference>
<evidence type="ECO:0000256" key="11">
    <source>
        <dbReference type="ARBA" id="ARBA00023015"/>
    </source>
</evidence>
<evidence type="ECO:0000313" key="23">
    <source>
        <dbReference type="EMBL" id="KAF6339248.1"/>
    </source>
</evidence>
<feature type="domain" description="EF-hand" evidence="22">
    <location>
        <begin position="237"/>
        <end position="272"/>
    </location>
</feature>
<keyword evidence="11" id="KW-0805">Transcription regulation</keyword>
<dbReference type="InterPro" id="IPR002048">
    <property type="entry name" value="EF_hand_dom"/>
</dbReference>
<dbReference type="InterPro" id="IPR011992">
    <property type="entry name" value="EF-hand-dom_pair"/>
</dbReference>
<evidence type="ECO:0000256" key="3">
    <source>
        <dbReference type="ARBA" id="ARBA00004430"/>
    </source>
</evidence>
<feature type="domain" description="EF-hand" evidence="22">
    <location>
        <begin position="945"/>
        <end position="980"/>
    </location>
</feature>
<evidence type="ECO:0000256" key="16">
    <source>
        <dbReference type="ARBA" id="ARBA00023273"/>
    </source>
</evidence>
<evidence type="ECO:0000256" key="20">
    <source>
        <dbReference type="ARBA" id="ARBA00083181"/>
    </source>
</evidence>
<keyword evidence="7" id="KW-0479">Metal-binding</keyword>
<evidence type="ECO:0000256" key="8">
    <source>
        <dbReference type="ARBA" id="ARBA00022737"/>
    </source>
</evidence>
<feature type="region of interest" description="Disordered" evidence="21">
    <location>
        <begin position="43"/>
        <end position="90"/>
    </location>
</feature>
<organism evidence="23 24">
    <name type="scientific">Rhinolophus ferrumequinum</name>
    <name type="common">Greater horseshoe bat</name>
    <dbReference type="NCBI Taxonomy" id="59479"/>
    <lineage>
        <taxon>Eukaryota</taxon>
        <taxon>Metazoa</taxon>
        <taxon>Chordata</taxon>
        <taxon>Craniata</taxon>
        <taxon>Vertebrata</taxon>
        <taxon>Euteleostomi</taxon>
        <taxon>Mammalia</taxon>
        <taxon>Eutheria</taxon>
        <taxon>Laurasiatheria</taxon>
        <taxon>Chiroptera</taxon>
        <taxon>Yinpterochiroptera</taxon>
        <taxon>Rhinolophoidea</taxon>
        <taxon>Rhinolophidae</taxon>
        <taxon>Rhinolophinae</taxon>
        <taxon>Rhinolophus</taxon>
    </lineage>
</organism>
<feature type="region of interest" description="Disordered" evidence="21">
    <location>
        <begin position="656"/>
        <end position="679"/>
    </location>
</feature>
<keyword evidence="14" id="KW-0206">Cytoskeleton</keyword>
<proteinExistence type="predicted"/>
<keyword evidence="6" id="KW-0597">Phosphoprotein</keyword>
<evidence type="ECO:0000256" key="14">
    <source>
        <dbReference type="ARBA" id="ARBA00023212"/>
    </source>
</evidence>
<dbReference type="Pfam" id="PF13499">
    <property type="entry name" value="EF-hand_7"/>
    <property type="match status" value="1"/>
</dbReference>
<evidence type="ECO:0000259" key="22">
    <source>
        <dbReference type="PROSITE" id="PS50222"/>
    </source>
</evidence>
<evidence type="ECO:0000256" key="17">
    <source>
        <dbReference type="ARBA" id="ARBA00054968"/>
    </source>
</evidence>
<dbReference type="Proteomes" id="UP000585614">
    <property type="component" value="Unassembled WGS sequence"/>
</dbReference>
<feature type="domain" description="EF-hand" evidence="22">
    <location>
        <begin position="1131"/>
        <end position="1166"/>
    </location>
</feature>
<evidence type="ECO:0000313" key="24">
    <source>
        <dbReference type="Proteomes" id="UP000585614"/>
    </source>
</evidence>
<dbReference type="InterPro" id="IPR018247">
    <property type="entry name" value="EF_Hand_1_Ca_BS"/>
</dbReference>
<dbReference type="Pfam" id="PF08976">
    <property type="entry name" value="EF-hand_11"/>
    <property type="match status" value="2"/>
</dbReference>
<feature type="compositionally biased region" description="Basic and acidic residues" evidence="21">
    <location>
        <begin position="656"/>
        <end position="671"/>
    </location>
</feature>
<gene>
    <name evidence="23" type="ORF">mRhiFer1_004338</name>
</gene>
<feature type="compositionally biased region" description="Polar residues" evidence="21">
    <location>
        <begin position="44"/>
        <end position="57"/>
    </location>
</feature>
<dbReference type="FunFam" id="1.10.238.10:FF:000243">
    <property type="entry name" value="EF-hand calcium binding domain 6"/>
    <property type="match status" value="1"/>
</dbReference>
<sequence length="1564" mass="179592">METEPPPRGWSRVGCLLRAGSCFNKASLQNTQIQKSFLLKEMKQNSTKTDGNSTKSGGSRARDLTHKRAIRPDCPTSSPHTQKFTNLRPHSSPCRVYSRNAFGNMVRPSSSTTAFANPILSFFDVQRILFQRMTDKGDELIKAFELLDVNHSLTVSKSELQRVVSAFLLPLTSEQFRDVLAQIPLTSSGAVPYLEFLSRFGGIDLNINVIRRGSENKMNCCRTLKELEIQVGEKIFKNIRTVIKALELIDVSKTGLVQPRELRRVLETFCVKMKDDEYKTFAQHYSIDKETGVDYNVFLQNLRVNNDLNLRHSVGKREVSWENQQVKNSKREFLPNFDSSGDVWKDYSLDDIARTFCQELSKSYERVEKALSAGDPSKCGCISLNYLKIVLDTFVYRLPRRIFIQLMKRFGLKTTSKVNWKQFLASLYEPPWLEVNNTIPMTKKTSTNSRNQSRKENIITKLFGHEDHYTSLKKALLIINTKLDSQITGEELRHVINCMVVKISDSEFKELMQTLDPGGTGLVNVTTFIELLKEDPKTGKLASCTDIEVPPLPTWDSVEEIVRDTITKNLVVFCNMLQSYDLKDTGLIGQNNFKKIMRIFCPLLTTEHLSKLCSKFQDGASGGILYKNLLAGLGVHGPPTGFPVIAPKDEPLSEHFRKEEQQPARAERTVSTEDESTVTKNLTKEEVMEKLRNCIQQQDPMLKKQFLDLSGELNGKIKAHDFRKVLEDNGMPMDDDQYAQLTANIGYKKEGMSYQDFATGLAGAKRSEPGVTPRQTPVLSKSTLGCLMTAEECLKLFPQRLKKFFRDPYAAFFKIDTDLNGIVSMQDLRRLLQHLLFSLKDEEFERFLGLLGLRLNVTLNFREFRNLFEERQLIRDDAPQRLIRSKQKITDSELACEQAHQYLVTKAKTRWSDLSKNFIETDNEGNGILRRRDIKNVLYGFAIPLTPREFEKLWTRYDTEGRGHITYQDFLQKLGIHYSGDIHRPYAEDYSNFMGHFTKPQQVQEEIRELQQSTEKAVSARDKLKDHYQDISEALTKLDKSQNGSISICDMQKVLQDCGCPLKDQELTELLDSWGVSWQNNSINSLEFLRAVENSKPSRPQPKEKEEDVPINFATLNPEELLRNIQKVVASSSPALSEAFSAFDKEDTGFVKASDFGQVLKDFCYKLTDNQYHCFLRKLRIHLTPYINWKYFLQNFNCFLEKTAAEWAEKMPKKLPPRSPKETAAQEMLAQLHKAVTSHHQAITQELEHFDTMKTSTVSRDEFRAICTRHVQILTDEQFDRLWKEMPVDAEGRLKYLDFLSRFSSEKVATPLATGDWAKAHRGRSVPEVTEETGAAVPSPTRDLTAGTKAPRSHPCTLASSTTVPGTPLLQNCEPLESKLRKKLQGCWRQFLKECKEMDIHKQAEITSSEFLALVEKFKLDINEEERQQLIMKYDSKDNGKFAYRNFIQSCVLLLKAKETSLMQRMKIQNAYKMEEAGAETSSFYSALLRIQPQIVHCWRPMRRAFKAYDKSETGLIGVTDFRKVLRQYSINLSEEEFFHILEYYDKRLSSKISYNDFLRAFLQ</sequence>
<dbReference type="SMART" id="SM00054">
    <property type="entry name" value="EFh"/>
    <property type="match status" value="10"/>
</dbReference>
<keyword evidence="10" id="KW-0282">Flagellum</keyword>